<keyword evidence="1" id="KW-0812">Transmembrane</keyword>
<feature type="transmembrane region" description="Helical" evidence="1">
    <location>
        <begin position="9"/>
        <end position="27"/>
    </location>
</feature>
<keyword evidence="1" id="KW-0472">Membrane</keyword>
<reference evidence="2 3" key="1">
    <citation type="journal article" date="2015" name="Nature">
        <title>rRNA introns, odd ribosomes, and small enigmatic genomes across a large radiation of phyla.</title>
        <authorList>
            <person name="Brown C.T."/>
            <person name="Hug L.A."/>
            <person name="Thomas B.C."/>
            <person name="Sharon I."/>
            <person name="Castelle C.J."/>
            <person name="Singh A."/>
            <person name="Wilkins M.J."/>
            <person name="Williams K.H."/>
            <person name="Banfield J.F."/>
        </authorList>
    </citation>
    <scope>NUCLEOTIDE SEQUENCE [LARGE SCALE GENOMIC DNA]</scope>
</reference>
<dbReference type="EMBL" id="LCFI01000008">
    <property type="protein sequence ID" value="KKS90138.1"/>
    <property type="molecule type" value="Genomic_DNA"/>
</dbReference>
<dbReference type="AlphaFoldDB" id="A0A0G1FTR9"/>
<name>A0A0G1FTR9_9BACT</name>
<sequence length="50" mass="5816">MKFLENKSVYWGATVLILVLAFVVRLWRIDAPLADWHSWRQSDTAAVARN</sequence>
<gene>
    <name evidence="2" type="ORF">UV66_C0008G0013</name>
</gene>
<protein>
    <submittedName>
        <fullName evidence="2">Uncharacterized protein</fullName>
    </submittedName>
</protein>
<proteinExistence type="predicted"/>
<evidence type="ECO:0000256" key="1">
    <source>
        <dbReference type="SAM" id="Phobius"/>
    </source>
</evidence>
<evidence type="ECO:0000313" key="2">
    <source>
        <dbReference type="EMBL" id="KKS90138.1"/>
    </source>
</evidence>
<dbReference type="Proteomes" id="UP000034669">
    <property type="component" value="Unassembled WGS sequence"/>
</dbReference>
<accession>A0A0G1FTR9</accession>
<evidence type="ECO:0000313" key="3">
    <source>
        <dbReference type="Proteomes" id="UP000034669"/>
    </source>
</evidence>
<organism evidence="2 3">
    <name type="scientific">Candidatus Woesebacteria bacterium GW2011_GWA1_43_12</name>
    <dbReference type="NCBI Taxonomy" id="1618557"/>
    <lineage>
        <taxon>Bacteria</taxon>
        <taxon>Candidatus Woeseibacteriota</taxon>
    </lineage>
</organism>
<comment type="caution">
    <text evidence="2">The sequence shown here is derived from an EMBL/GenBank/DDBJ whole genome shotgun (WGS) entry which is preliminary data.</text>
</comment>
<feature type="non-terminal residue" evidence="2">
    <location>
        <position position="50"/>
    </location>
</feature>
<keyword evidence="1" id="KW-1133">Transmembrane helix</keyword>